<sequence>MRFGISTRAAAFGDDAFALLWLVGFAGVIGSSGKSGEVSVMLVTWQHQ</sequence>
<keyword evidence="2" id="KW-1185">Reference proteome</keyword>
<gene>
    <name evidence="1" type="ORF">ACCUM_4174</name>
</gene>
<organism evidence="1 2">
    <name type="scientific">Candidatus Accumulibacter phosphatis</name>
    <dbReference type="NCBI Taxonomy" id="327160"/>
    <lineage>
        <taxon>Bacteria</taxon>
        <taxon>Pseudomonadati</taxon>
        <taxon>Pseudomonadota</taxon>
        <taxon>Betaproteobacteria</taxon>
        <taxon>Candidatus Accumulibacter</taxon>
    </lineage>
</organism>
<comment type="caution">
    <text evidence="1">The sequence shown here is derived from an EMBL/GenBank/DDBJ whole genome shotgun (WGS) entry which is preliminary data.</text>
</comment>
<dbReference type="Proteomes" id="UP000306324">
    <property type="component" value="Unassembled WGS sequence"/>
</dbReference>
<evidence type="ECO:0000313" key="1">
    <source>
        <dbReference type="EMBL" id="TMQ74596.1"/>
    </source>
</evidence>
<dbReference type="EMBL" id="SWAD01000180">
    <property type="protein sequence ID" value="TMQ74596.1"/>
    <property type="molecule type" value="Genomic_DNA"/>
</dbReference>
<protein>
    <submittedName>
        <fullName evidence="1">Uncharacterized protein</fullName>
    </submittedName>
</protein>
<accession>A0A5S4EH34</accession>
<dbReference type="AlphaFoldDB" id="A0A5S4EH34"/>
<proteinExistence type="predicted"/>
<evidence type="ECO:0000313" key="2">
    <source>
        <dbReference type="Proteomes" id="UP000306324"/>
    </source>
</evidence>
<reference evidence="1 2" key="1">
    <citation type="submission" date="2019-04" db="EMBL/GenBank/DDBJ databases">
        <title>A novel phosphate-accumulating bacterium identified in bioreactor for phosphate removal from wastewater.</title>
        <authorList>
            <person name="Kotlyarov R.Y."/>
            <person name="Beletsky A.V."/>
            <person name="Kallistova A.Y."/>
            <person name="Dorofeev A.G."/>
            <person name="Nikolaev Y.Y."/>
            <person name="Pimenov N.V."/>
            <person name="Ravin N.V."/>
            <person name="Mardanov A.V."/>
        </authorList>
    </citation>
    <scope>NUCLEOTIDE SEQUENCE [LARGE SCALE GENOMIC DNA]</scope>
    <source>
        <strain evidence="1 2">Bin19</strain>
    </source>
</reference>
<name>A0A5S4EH34_9PROT</name>